<sequence>MDNPKLIDPSMKYYLYNTLQSCHTTRVQVYTTIFNVVVFVLFIALVGGALYYSYKRKLTPYEKHQKMIREQEIILSKIRYYQNERVGMKSGATSSYITNLPAIDTPY</sequence>
<feature type="transmembrane region" description="Helical" evidence="1">
    <location>
        <begin position="33"/>
        <end position="54"/>
    </location>
</feature>
<keyword evidence="1" id="KW-1133">Transmembrane helix</keyword>
<organism evidence="2">
    <name type="scientific">viral metagenome</name>
    <dbReference type="NCBI Taxonomy" id="1070528"/>
    <lineage>
        <taxon>unclassified sequences</taxon>
        <taxon>metagenomes</taxon>
        <taxon>organismal metagenomes</taxon>
    </lineage>
</organism>
<dbReference type="EMBL" id="MN738924">
    <property type="protein sequence ID" value="QHT31633.1"/>
    <property type="molecule type" value="Genomic_DNA"/>
</dbReference>
<proteinExistence type="predicted"/>
<evidence type="ECO:0000256" key="1">
    <source>
        <dbReference type="SAM" id="Phobius"/>
    </source>
</evidence>
<keyword evidence="1" id="KW-0472">Membrane</keyword>
<protein>
    <submittedName>
        <fullName evidence="2">Uncharacterized protein</fullName>
    </submittedName>
</protein>
<evidence type="ECO:0000313" key="2">
    <source>
        <dbReference type="EMBL" id="QHT31633.1"/>
    </source>
</evidence>
<dbReference type="AlphaFoldDB" id="A0A6C0ESZ5"/>
<name>A0A6C0ESZ5_9ZZZZ</name>
<keyword evidence="1" id="KW-0812">Transmembrane</keyword>
<reference evidence="2" key="1">
    <citation type="journal article" date="2020" name="Nature">
        <title>Giant virus diversity and host interactions through global metagenomics.</title>
        <authorList>
            <person name="Schulz F."/>
            <person name="Roux S."/>
            <person name="Paez-Espino D."/>
            <person name="Jungbluth S."/>
            <person name="Walsh D.A."/>
            <person name="Denef V.J."/>
            <person name="McMahon K.D."/>
            <person name="Konstantinidis K.T."/>
            <person name="Eloe-Fadrosh E.A."/>
            <person name="Kyrpides N.C."/>
            <person name="Woyke T."/>
        </authorList>
    </citation>
    <scope>NUCLEOTIDE SEQUENCE</scope>
    <source>
        <strain evidence="2">GVMAG-M-3300009155-48</strain>
    </source>
</reference>
<accession>A0A6C0ESZ5</accession>